<reference evidence="1 2" key="1">
    <citation type="submission" date="2018-11" db="EMBL/GenBank/DDBJ databases">
        <authorList>
            <consortium name="Pathogen Informatics"/>
        </authorList>
    </citation>
    <scope>NUCLEOTIDE SEQUENCE [LARGE SCALE GENOMIC DNA]</scope>
</reference>
<protein>
    <submittedName>
        <fullName evidence="3">ANK_REP_REGION domain-containing protein</fullName>
    </submittedName>
</protein>
<proteinExistence type="predicted"/>
<dbReference type="EMBL" id="UZAH01034956">
    <property type="protein sequence ID" value="VDP38173.1"/>
    <property type="molecule type" value="Genomic_DNA"/>
</dbReference>
<accession>A0A3P8GUV3</accession>
<sequence>MQDYRTFGGRGTAKFQNHAISTDMIQLLLAAGVPRHLKERSPISFSKAHISEHRDSDTATWAGGDGQGKKYEQKYAEIPHSSVSIVRSLTEVVAAQSNALVGVVTTLNALLEFAKANHRSFARTEAIAVYINIGRLAALVEFSIHIFIRAVCTQAIDFFRHYLVKACNHVTKFKYTVIGGLIAIRKLPTSRTYQTLSSKHSWDIAWMESG</sequence>
<dbReference type="AlphaFoldDB" id="A0A183GKX1"/>
<organism evidence="2 3">
    <name type="scientific">Heligmosomoides polygyrus</name>
    <name type="common">Parasitic roundworm</name>
    <dbReference type="NCBI Taxonomy" id="6339"/>
    <lineage>
        <taxon>Eukaryota</taxon>
        <taxon>Metazoa</taxon>
        <taxon>Ecdysozoa</taxon>
        <taxon>Nematoda</taxon>
        <taxon>Chromadorea</taxon>
        <taxon>Rhabditida</taxon>
        <taxon>Rhabditina</taxon>
        <taxon>Rhabditomorpha</taxon>
        <taxon>Strongyloidea</taxon>
        <taxon>Heligmosomidae</taxon>
        <taxon>Heligmosomoides</taxon>
    </lineage>
</organism>
<dbReference type="WBParaSite" id="HPBE_0002334101-mRNA-1">
    <property type="protein sequence ID" value="HPBE_0002334101-mRNA-1"/>
    <property type="gene ID" value="HPBE_0002334101"/>
</dbReference>
<evidence type="ECO:0000313" key="3">
    <source>
        <dbReference type="WBParaSite" id="HPBE_0002334101-mRNA-1"/>
    </source>
</evidence>
<dbReference type="Proteomes" id="UP000050761">
    <property type="component" value="Unassembled WGS sequence"/>
</dbReference>
<name>A0A183GKX1_HELPZ</name>
<reference evidence="3" key="2">
    <citation type="submission" date="2019-09" db="UniProtKB">
        <authorList>
            <consortium name="WormBaseParasite"/>
        </authorList>
    </citation>
    <scope>IDENTIFICATION</scope>
</reference>
<gene>
    <name evidence="1" type="ORF">HPBE_LOCUS23340</name>
</gene>
<accession>A0A183GKX1</accession>
<keyword evidence="2" id="KW-1185">Reference proteome</keyword>
<evidence type="ECO:0000313" key="2">
    <source>
        <dbReference type="Proteomes" id="UP000050761"/>
    </source>
</evidence>
<evidence type="ECO:0000313" key="1">
    <source>
        <dbReference type="EMBL" id="VDP38173.1"/>
    </source>
</evidence>